<dbReference type="AlphaFoldDB" id="A0A835USQ4"/>
<evidence type="ECO:0000313" key="3">
    <source>
        <dbReference type="Proteomes" id="UP000636800"/>
    </source>
</evidence>
<dbReference type="EMBL" id="JADCNL010000007">
    <property type="protein sequence ID" value="KAG0472567.1"/>
    <property type="molecule type" value="Genomic_DNA"/>
</dbReference>
<dbReference type="PANTHER" id="PTHR31343">
    <property type="entry name" value="T15D22.8"/>
    <property type="match status" value="1"/>
</dbReference>
<sequence length="316" mass="35450">MTGSLRRHSNLQRFLDSITPSVSSKSLPKSCMREMNSLWQPIGQEDVEYFALGDLWDGYSEWSAYGAGVPIIFPGGESVIQYYVPYLSAIQIYTTKALASLRTLGEESESDSWSDDSESEKLSRSWDAASEDSSFDQEASWPSNRLGYLYFQYIECCPPWGRIPLMDKVNELSKSYPGLMSFKSSDLSPASWMSVAWYPIYHIPARKNAKDLSASFLTFHTISSCFQVSDNALMGSEKDMDVCCAASNGRRTNCSSKCAALPPFGLATYKMQGSLWIAPQSLDQEKLATLCSAADSWLKQLRVFHHDFNFFMTHAI</sequence>
<evidence type="ECO:0000313" key="4">
    <source>
        <dbReference type="Proteomes" id="UP000639772"/>
    </source>
</evidence>
<accession>A0A835USQ4</accession>
<dbReference type="InterPro" id="IPR008507">
    <property type="entry name" value="DUF789"/>
</dbReference>
<proteinExistence type="predicted"/>
<dbReference type="Proteomes" id="UP000639772">
    <property type="component" value="Chromosome 7"/>
</dbReference>
<keyword evidence="3" id="KW-1185">Reference proteome</keyword>
<comment type="caution">
    <text evidence="2">The sequence shown here is derived from an EMBL/GenBank/DDBJ whole genome shotgun (WGS) entry which is preliminary data.</text>
</comment>
<name>A0A835USQ4_VANPL</name>
<organism evidence="2 4">
    <name type="scientific">Vanilla planifolia</name>
    <name type="common">Vanilla</name>
    <dbReference type="NCBI Taxonomy" id="51239"/>
    <lineage>
        <taxon>Eukaryota</taxon>
        <taxon>Viridiplantae</taxon>
        <taxon>Streptophyta</taxon>
        <taxon>Embryophyta</taxon>
        <taxon>Tracheophyta</taxon>
        <taxon>Spermatophyta</taxon>
        <taxon>Magnoliopsida</taxon>
        <taxon>Liliopsida</taxon>
        <taxon>Asparagales</taxon>
        <taxon>Orchidaceae</taxon>
        <taxon>Vanilloideae</taxon>
        <taxon>Vanilleae</taxon>
        <taxon>Vanilla</taxon>
    </lineage>
</organism>
<gene>
    <name evidence="2" type="ORF">HPP92_013995</name>
    <name evidence="1" type="ORF">HPP92_014424</name>
</gene>
<reference evidence="3 4" key="1">
    <citation type="journal article" date="2020" name="Nat. Food">
        <title>A phased Vanilla planifolia genome enables genetic improvement of flavour and production.</title>
        <authorList>
            <person name="Hasing T."/>
            <person name="Tang H."/>
            <person name="Brym M."/>
            <person name="Khazi F."/>
            <person name="Huang T."/>
            <person name="Chambers A.H."/>
        </authorList>
    </citation>
    <scope>NUCLEOTIDE SEQUENCE [LARGE SCALE GENOMIC DNA]</scope>
    <source>
        <tissue evidence="2">Leaf</tissue>
    </source>
</reference>
<dbReference type="Proteomes" id="UP000636800">
    <property type="component" value="Chromosome 7"/>
</dbReference>
<dbReference type="EMBL" id="JADCNM010000007">
    <property type="protein sequence ID" value="KAG0474309.1"/>
    <property type="molecule type" value="Genomic_DNA"/>
</dbReference>
<dbReference type="Pfam" id="PF05623">
    <property type="entry name" value="DUF789"/>
    <property type="match status" value="1"/>
</dbReference>
<evidence type="ECO:0000313" key="2">
    <source>
        <dbReference type="EMBL" id="KAG0474309.1"/>
    </source>
</evidence>
<dbReference type="PANTHER" id="PTHR31343:SF29">
    <property type="entry name" value="DUF789 DOMAIN-CONTAINING PROTEIN"/>
    <property type="match status" value="1"/>
</dbReference>
<protein>
    <submittedName>
        <fullName evidence="2">Uncharacterized protein</fullName>
    </submittedName>
</protein>
<evidence type="ECO:0000313" key="1">
    <source>
        <dbReference type="EMBL" id="KAG0472567.1"/>
    </source>
</evidence>
<dbReference type="OrthoDB" id="1896065at2759"/>